<sequence>MASQAQPLSQAQASSSTPPKKLNSCDACRSRKIRCDRINPSEGSSTSPSIPPPCKQCGSLGIECTTTWRPKRRGPPSEYLKKRLAASNAITNGHSNDIPSQAPASTAISIEALTSPSSHAHPYPYFQHNGYPPTGILRPEDQLRSPKTLTSLSPLSPHAYANMNYNYNPSLQFNSLDNVLGRDIAMYIFSLFFDYVHPLTPCLHRPTFLLEVETRRDEKDPVFLALVLSVLASAIVQIPKALLPPINNVPAREMADRCYQVSRLVSLNAYDPPTIELVITKFLDAVYHLVSGRLGAQAACLGEALQVGVSLGLHRESSYVGLDPITTEVRRRMFGLIFHSDKSAACLRDRPMFLATEECDTLMPREIDDEYITRTEYLEFPAGRTSTIAGFKIVGDALVLRRTVRREIPLTPESILAYLRRIESISEDLRTVLKDIPSALRLEETPAPLEIPETNQEWGQDILAQLDVYFTNAHENRAMAKESFLVLKGNIYVTHALARYVLLKCRDEIVEQANLDGSGSVELNVTARMVKIFTGRQDKYEHIVLDLLKALHSIPIQNLAVNGPSLVNKVRYVAVALLDALDAQNPVSPEGAYLLDFLGILSEIEQVSLPRTDPYIDSPEQRIRIVADKMRIDSIIR</sequence>
<reference evidence="5" key="2">
    <citation type="submission" date="2024-02" db="EMBL/GenBank/DDBJ databases">
        <title>Comparative genomics of Cryptococcus and Kwoniella reveals pathogenesis evolution and contrasting modes of karyotype evolution via chromosome fusion or intercentromeric recombination.</title>
        <authorList>
            <person name="Coelho M.A."/>
            <person name="David-Palma M."/>
            <person name="Shea T."/>
            <person name="Bowers K."/>
            <person name="McGinley-Smith S."/>
            <person name="Mohammad A.W."/>
            <person name="Gnirke A."/>
            <person name="Yurkov A.M."/>
            <person name="Nowrousian M."/>
            <person name="Sun S."/>
            <person name="Cuomo C.A."/>
            <person name="Heitman J."/>
        </authorList>
    </citation>
    <scope>NUCLEOTIDE SEQUENCE</scope>
    <source>
        <strain evidence="5">CBS 10117</strain>
    </source>
</reference>
<keyword evidence="6" id="KW-1185">Reference proteome</keyword>
<evidence type="ECO:0000256" key="3">
    <source>
        <dbReference type="SAM" id="MobiDB-lite"/>
    </source>
</evidence>
<feature type="compositionally biased region" description="Low complexity" evidence="3">
    <location>
        <begin position="1"/>
        <end position="16"/>
    </location>
</feature>
<name>A0AAJ8MG52_9TREE</name>
<dbReference type="GeneID" id="28966314"/>
<organism evidence="5 6">
    <name type="scientific">Kwoniella dejecticola CBS 10117</name>
    <dbReference type="NCBI Taxonomy" id="1296121"/>
    <lineage>
        <taxon>Eukaryota</taxon>
        <taxon>Fungi</taxon>
        <taxon>Dikarya</taxon>
        <taxon>Basidiomycota</taxon>
        <taxon>Agaricomycotina</taxon>
        <taxon>Tremellomycetes</taxon>
        <taxon>Tremellales</taxon>
        <taxon>Cryptococcaceae</taxon>
        <taxon>Kwoniella</taxon>
    </lineage>
</organism>
<dbReference type="SUPFAM" id="SSF57701">
    <property type="entry name" value="Zn2/Cys6 DNA-binding domain"/>
    <property type="match status" value="1"/>
</dbReference>
<dbReference type="GO" id="GO:0008270">
    <property type="term" value="F:zinc ion binding"/>
    <property type="evidence" value="ECO:0007669"/>
    <property type="project" value="InterPro"/>
</dbReference>
<dbReference type="InterPro" id="IPR036864">
    <property type="entry name" value="Zn2-C6_fun-type_DNA-bd_sf"/>
</dbReference>
<protein>
    <recommendedName>
        <fullName evidence="4">Zn(2)-C6 fungal-type domain-containing protein</fullName>
    </recommendedName>
</protein>
<dbReference type="EMBL" id="CP144532">
    <property type="protein sequence ID" value="WWC60038.1"/>
    <property type="molecule type" value="Genomic_DNA"/>
</dbReference>
<feature type="region of interest" description="Disordered" evidence="3">
    <location>
        <begin position="1"/>
        <end position="26"/>
    </location>
</feature>
<dbReference type="KEGG" id="kdj:28966314"/>
<dbReference type="GO" id="GO:0003677">
    <property type="term" value="F:DNA binding"/>
    <property type="evidence" value="ECO:0007669"/>
    <property type="project" value="InterPro"/>
</dbReference>
<dbReference type="GO" id="GO:0000981">
    <property type="term" value="F:DNA-binding transcription factor activity, RNA polymerase II-specific"/>
    <property type="evidence" value="ECO:0007669"/>
    <property type="project" value="InterPro"/>
</dbReference>
<evidence type="ECO:0000313" key="6">
    <source>
        <dbReference type="Proteomes" id="UP000078595"/>
    </source>
</evidence>
<dbReference type="InterPro" id="IPR050987">
    <property type="entry name" value="AtrR-like"/>
</dbReference>
<dbReference type="InterPro" id="IPR007219">
    <property type="entry name" value="XnlR_reg_dom"/>
</dbReference>
<dbReference type="Gene3D" id="4.10.240.10">
    <property type="entry name" value="Zn(2)-C6 fungal-type DNA-binding domain"/>
    <property type="match status" value="1"/>
</dbReference>
<dbReference type="GO" id="GO:0006351">
    <property type="term" value="P:DNA-templated transcription"/>
    <property type="evidence" value="ECO:0007669"/>
    <property type="project" value="InterPro"/>
</dbReference>
<dbReference type="CDD" id="cd12148">
    <property type="entry name" value="fungal_TF_MHR"/>
    <property type="match status" value="1"/>
</dbReference>
<gene>
    <name evidence="5" type="ORF">I303_102601</name>
</gene>
<keyword evidence="1" id="KW-0479">Metal-binding</keyword>
<dbReference type="PANTHER" id="PTHR46910:SF40">
    <property type="entry name" value="ZN(II)2CYS6 TRANSCRIPTION FACTOR (EUROFUNG)"/>
    <property type="match status" value="1"/>
</dbReference>
<dbReference type="PROSITE" id="PS50048">
    <property type="entry name" value="ZN2_CY6_FUNGAL_2"/>
    <property type="match status" value="1"/>
</dbReference>
<feature type="domain" description="Zn(2)-C6 fungal-type" evidence="4">
    <location>
        <begin position="24"/>
        <end position="66"/>
    </location>
</feature>
<accession>A0AAJ8MG52</accession>
<evidence type="ECO:0000259" key="4">
    <source>
        <dbReference type="PROSITE" id="PS50048"/>
    </source>
</evidence>
<dbReference type="RefSeq" id="XP_065824656.1">
    <property type="nucleotide sequence ID" value="XM_065968584.1"/>
</dbReference>
<evidence type="ECO:0000256" key="1">
    <source>
        <dbReference type="ARBA" id="ARBA00022723"/>
    </source>
</evidence>
<dbReference type="AlphaFoldDB" id="A0AAJ8MG52"/>
<dbReference type="Pfam" id="PF04082">
    <property type="entry name" value="Fungal_trans"/>
    <property type="match status" value="1"/>
</dbReference>
<dbReference type="InterPro" id="IPR001138">
    <property type="entry name" value="Zn2Cys6_DnaBD"/>
</dbReference>
<dbReference type="SMART" id="SM00906">
    <property type="entry name" value="Fungal_trans"/>
    <property type="match status" value="1"/>
</dbReference>
<evidence type="ECO:0000313" key="5">
    <source>
        <dbReference type="EMBL" id="WWC60038.1"/>
    </source>
</evidence>
<dbReference type="SMART" id="SM00066">
    <property type="entry name" value="GAL4"/>
    <property type="match status" value="1"/>
</dbReference>
<keyword evidence="2" id="KW-0539">Nucleus</keyword>
<dbReference type="Proteomes" id="UP000078595">
    <property type="component" value="Chromosome 3"/>
</dbReference>
<evidence type="ECO:0000256" key="2">
    <source>
        <dbReference type="ARBA" id="ARBA00023242"/>
    </source>
</evidence>
<dbReference type="CDD" id="cd00067">
    <property type="entry name" value="GAL4"/>
    <property type="match status" value="1"/>
</dbReference>
<dbReference type="PANTHER" id="PTHR46910">
    <property type="entry name" value="TRANSCRIPTION FACTOR PDR1"/>
    <property type="match status" value="1"/>
</dbReference>
<reference evidence="5" key="1">
    <citation type="submission" date="2013-07" db="EMBL/GenBank/DDBJ databases">
        <authorList>
            <consortium name="The Broad Institute Genome Sequencing Platform"/>
            <person name="Cuomo C."/>
            <person name="Litvintseva A."/>
            <person name="Chen Y."/>
            <person name="Heitman J."/>
            <person name="Sun S."/>
            <person name="Springer D."/>
            <person name="Dromer F."/>
            <person name="Young S.K."/>
            <person name="Zeng Q."/>
            <person name="Gargeya S."/>
            <person name="Fitzgerald M."/>
            <person name="Abouelleil A."/>
            <person name="Alvarado L."/>
            <person name="Berlin A.M."/>
            <person name="Chapman S.B."/>
            <person name="Dewar J."/>
            <person name="Goldberg J."/>
            <person name="Griggs A."/>
            <person name="Gujja S."/>
            <person name="Hansen M."/>
            <person name="Howarth C."/>
            <person name="Imamovic A."/>
            <person name="Larimer J."/>
            <person name="McCowan C."/>
            <person name="Murphy C."/>
            <person name="Pearson M."/>
            <person name="Priest M."/>
            <person name="Roberts A."/>
            <person name="Saif S."/>
            <person name="Shea T."/>
            <person name="Sykes S."/>
            <person name="Wortman J."/>
            <person name="Nusbaum C."/>
            <person name="Birren B."/>
        </authorList>
    </citation>
    <scope>NUCLEOTIDE SEQUENCE</scope>
    <source>
        <strain evidence="5">CBS 10117</strain>
    </source>
</reference>
<proteinExistence type="predicted"/>
<dbReference type="Pfam" id="PF00172">
    <property type="entry name" value="Zn_clus"/>
    <property type="match status" value="1"/>
</dbReference>